<feature type="transmembrane region" description="Helical" evidence="1">
    <location>
        <begin position="51"/>
        <end position="75"/>
    </location>
</feature>
<feature type="transmembrane region" description="Helical" evidence="1">
    <location>
        <begin position="113"/>
        <end position="132"/>
    </location>
</feature>
<keyword evidence="5" id="KW-1185">Reference proteome</keyword>
<reference evidence="3 5" key="2">
    <citation type="submission" date="2023-04" db="EMBL/GenBank/DDBJ databases">
        <title>Genomic of Lysinibacillus capsici TSBLM.</title>
        <authorList>
            <person name="Hu X.S."/>
            <person name="Yu C.H."/>
        </authorList>
    </citation>
    <scope>NUCLEOTIDE SEQUENCE [LARGE SCALE GENOMIC DNA]</scope>
    <source>
        <strain evidence="3 5">TSBLM</strain>
    </source>
</reference>
<evidence type="ECO:0000256" key="1">
    <source>
        <dbReference type="SAM" id="Phobius"/>
    </source>
</evidence>
<gene>
    <name evidence="2" type="ORF">NCTC7582_04242</name>
    <name evidence="3" type="ORF">QBO96_06085</name>
</gene>
<protein>
    <submittedName>
        <fullName evidence="3">DUF3021 domain-containing protein</fullName>
    </submittedName>
    <submittedName>
        <fullName evidence="2">Protein of uncharacterized function (DUF3021)</fullName>
    </submittedName>
</protein>
<organism evidence="2 4">
    <name type="scientific">Lysinibacillus capsici</name>
    <dbReference type="NCBI Taxonomy" id="2115968"/>
    <lineage>
        <taxon>Bacteria</taxon>
        <taxon>Bacillati</taxon>
        <taxon>Bacillota</taxon>
        <taxon>Bacilli</taxon>
        <taxon>Bacillales</taxon>
        <taxon>Bacillaceae</taxon>
        <taxon>Lysinibacillus</taxon>
    </lineage>
</organism>
<proteinExistence type="predicted"/>
<dbReference type="Pfam" id="PF11457">
    <property type="entry name" value="DUF3021"/>
    <property type="match status" value="1"/>
</dbReference>
<name>A0A2X1BUH5_9BACI</name>
<sequence>MRKDILTRIIGGFLIGIVMGQIVQFFVSMGIGQGKYVWVVPEFRAYFTDEISAIITQILLTGVIGITFALAALIFEMASWGMLKQYFVHFFITAMIWIPIVTLLWMPKTMANIFSLVASFLGTYIVTWVLQYRFSQRDIEKINAILTNRGEEQDD</sequence>
<dbReference type="EMBL" id="CP122283">
    <property type="protein sequence ID" value="WGF39832.1"/>
    <property type="molecule type" value="Genomic_DNA"/>
</dbReference>
<dbReference type="Proteomes" id="UP000251431">
    <property type="component" value="Unassembled WGS sequence"/>
</dbReference>
<evidence type="ECO:0000313" key="4">
    <source>
        <dbReference type="Proteomes" id="UP000251431"/>
    </source>
</evidence>
<evidence type="ECO:0000313" key="5">
    <source>
        <dbReference type="Proteomes" id="UP001244564"/>
    </source>
</evidence>
<dbReference type="InterPro" id="IPR021560">
    <property type="entry name" value="DUF3021"/>
</dbReference>
<reference evidence="2 4" key="1">
    <citation type="submission" date="2018-06" db="EMBL/GenBank/DDBJ databases">
        <authorList>
            <consortium name="Pathogen Informatics"/>
            <person name="Doyle S."/>
        </authorList>
    </citation>
    <scope>NUCLEOTIDE SEQUENCE [LARGE SCALE GENOMIC DNA]</scope>
    <source>
        <strain evidence="2 4">NCTC7582</strain>
    </source>
</reference>
<accession>A0A2X1BUH5</accession>
<dbReference type="Proteomes" id="UP001244564">
    <property type="component" value="Chromosome"/>
</dbReference>
<evidence type="ECO:0000313" key="3">
    <source>
        <dbReference type="EMBL" id="WGF39832.1"/>
    </source>
</evidence>
<keyword evidence="1" id="KW-0812">Transmembrane</keyword>
<dbReference type="EMBL" id="UAQE01000004">
    <property type="protein sequence ID" value="SPU38286.1"/>
    <property type="molecule type" value="Genomic_DNA"/>
</dbReference>
<feature type="transmembrane region" description="Helical" evidence="1">
    <location>
        <begin position="87"/>
        <end position="107"/>
    </location>
</feature>
<evidence type="ECO:0000313" key="2">
    <source>
        <dbReference type="EMBL" id="SPU38286.1"/>
    </source>
</evidence>
<dbReference type="AlphaFoldDB" id="A0A2X1BUH5"/>
<dbReference type="RefSeq" id="WP_048392282.1">
    <property type="nucleotide sequence ID" value="NZ_CANLUV010000001.1"/>
</dbReference>
<feature type="transmembrane region" description="Helical" evidence="1">
    <location>
        <begin position="12"/>
        <end position="31"/>
    </location>
</feature>
<keyword evidence="1" id="KW-1133">Transmembrane helix</keyword>
<keyword evidence="1" id="KW-0472">Membrane</keyword>